<dbReference type="SUPFAM" id="SSF55729">
    <property type="entry name" value="Acyl-CoA N-acyltransferases (Nat)"/>
    <property type="match status" value="1"/>
</dbReference>
<keyword evidence="3" id="KW-1185">Reference proteome</keyword>
<dbReference type="Pfam" id="PF21926">
    <property type="entry name" value="FeeM"/>
    <property type="match status" value="1"/>
</dbReference>
<dbReference type="InterPro" id="IPR054597">
    <property type="entry name" value="FeeM_cat"/>
</dbReference>
<dbReference type="OrthoDB" id="2838475at2"/>
<proteinExistence type="predicted"/>
<dbReference type="AlphaFoldDB" id="A0A150FDK1"/>
<dbReference type="RefSeq" id="WP_061520233.1">
    <property type="nucleotide sequence ID" value="NZ_JAJJBV010000008.1"/>
</dbReference>
<feature type="domain" description="N-acyl amino acid synthase FeeM catalytic core" evidence="1">
    <location>
        <begin position="16"/>
        <end position="163"/>
    </location>
</feature>
<dbReference type="EMBL" id="LSBA01000004">
    <property type="protein sequence ID" value="KXZ22645.1"/>
    <property type="molecule type" value="Genomic_DNA"/>
</dbReference>
<dbReference type="STRING" id="1793963.AXI58_07660"/>
<dbReference type="Proteomes" id="UP000075430">
    <property type="component" value="Unassembled WGS sequence"/>
</dbReference>
<dbReference type="Gene3D" id="3.40.630.30">
    <property type="match status" value="1"/>
</dbReference>
<evidence type="ECO:0000259" key="1">
    <source>
        <dbReference type="Pfam" id="PF21926"/>
    </source>
</evidence>
<evidence type="ECO:0000313" key="2">
    <source>
        <dbReference type="EMBL" id="KXZ22645.1"/>
    </source>
</evidence>
<protein>
    <recommendedName>
        <fullName evidence="1">N-acyl amino acid synthase FeeM catalytic core domain-containing protein</fullName>
    </recommendedName>
</protein>
<comment type="caution">
    <text evidence="2">The sequence shown here is derived from an EMBL/GenBank/DDBJ whole genome shotgun (WGS) entry which is preliminary data.</text>
</comment>
<dbReference type="InterPro" id="IPR016181">
    <property type="entry name" value="Acyl_CoA_acyltransferase"/>
</dbReference>
<reference evidence="3" key="1">
    <citation type="submission" date="2016-02" db="EMBL/GenBank/DDBJ databases">
        <authorList>
            <person name="Dunlap C."/>
        </authorList>
    </citation>
    <scope>NUCLEOTIDE SEQUENCE [LARGE SCALE GENOMIC DNA]</scope>
    <source>
        <strain evidence="3">NRRL B-41092</strain>
    </source>
</reference>
<accession>A0A150FDK1</accession>
<sequence length="187" mass="21682">MLEVKILETEEEKNELYSMRYKIFVDQEKSVPAENYKDGLLKDQSDEHAYQIGCYEGHLLVGFMTLIVKQEDELLEVEKTHNLAPKEGENCAEVMRLVVLDTPFTSTISMKGKVMNLLFDKVKDIIISEKITHLLLQSREKSKKIYEKIGFSQIGDFKLYRGKSYQCPMKLDVMKVSEKVVNVSEYI</sequence>
<organism evidence="2 3">
    <name type="scientific">Bacillus nakamurai</name>
    <dbReference type="NCBI Taxonomy" id="1793963"/>
    <lineage>
        <taxon>Bacteria</taxon>
        <taxon>Bacillati</taxon>
        <taxon>Bacillota</taxon>
        <taxon>Bacilli</taxon>
        <taxon>Bacillales</taxon>
        <taxon>Bacillaceae</taxon>
        <taxon>Bacillus</taxon>
    </lineage>
</organism>
<gene>
    <name evidence="2" type="ORF">AXI58_07660</name>
</gene>
<name>A0A150FDK1_9BACI</name>
<evidence type="ECO:0000313" key="3">
    <source>
        <dbReference type="Proteomes" id="UP000075430"/>
    </source>
</evidence>